<dbReference type="RefSeq" id="WP_092537877.1">
    <property type="nucleotide sequence ID" value="NZ_FNKQ01000003.1"/>
</dbReference>
<accession>A0A1H1DRA6</accession>
<reference evidence="3" key="1">
    <citation type="submission" date="2016-10" db="EMBL/GenBank/DDBJ databases">
        <authorList>
            <person name="de Groot N.N."/>
        </authorList>
    </citation>
    <scope>NUCLEOTIDE SEQUENCE [LARGE SCALE GENOMIC DNA]</scope>
    <source>
        <strain evidence="3">CGMCC 1.12397</strain>
    </source>
</reference>
<dbReference type="Pfam" id="PF05787">
    <property type="entry name" value="PhoX"/>
    <property type="match status" value="1"/>
</dbReference>
<dbReference type="EMBL" id="QQST01000001">
    <property type="protein sequence ID" value="RDI71432.1"/>
    <property type="molecule type" value="Genomic_DNA"/>
</dbReference>
<evidence type="ECO:0000313" key="3">
    <source>
        <dbReference type="EMBL" id="SDQ78880.1"/>
    </source>
</evidence>
<proteinExistence type="predicted"/>
<dbReference type="Proteomes" id="UP000255421">
    <property type="component" value="Unassembled WGS sequence"/>
</dbReference>
<sequence length="670" mass="72842">MSQLDFTRREAILALITSGVTYNSNAQGNGRGNGKGEKKGHEDGHHEEGGPTLNRFATSIIGSEVTGIFVTESGRFFFNIQHPDRDLIDGSEAAIVGALSGFNFHDLPEDFPSVQIPASDDFDYDDELGDGVAESYDSMVQTAYGGYQPLMEGGADIGNGEELGVPLTPDGELADAEEYITSKADYNGFVPLEDGNSKDRRNEGYLFTNWETRPGMVSRMHISSRGDGPWQVHDVENLEFRDVGGTYNNCFGTVSPWGTPLTSEENYEVPSTDQWNNPDSDVSDEAVNVARHLGHEPNDDGIYDEEYPNPFRYGYIVEIQEPTAETPTPVKHFTLGRATHENAVVMPDGKTAYTTSDGTGEGFFKFVADEAEDLSSGTLYAAKASQKGPVGGDPADVSFGIEWIELGHATNEEIESWIAEYDDITQADYTEGETSYISDAEVKEWAAGNAEDDRVAFLESTRAAGAVGATDEFRKMEGINIRRGAEPGDFAYVAMSETTKTFLPNEEAGEGNTDPEDHFQINGDDWGVVYRLQLREEGETVEGRSAAHDYDVLDMVPVVAGGPNANICGGCPYDARPDSASTVCQDCSFNPTNESEEGFAGVGLEKIKSVFDKHGFDPTTTIANPDNIVVMDDGRVIIGEDSSNVGHENNMIWIYNPGEDGKPGKRRGQS</sequence>
<gene>
    <name evidence="2" type="ORF">DWB78_06690</name>
    <name evidence="3" type="ORF">SAMN05216278_2538</name>
</gene>
<protein>
    <submittedName>
        <fullName evidence="2">DUF839 domain-containing protein</fullName>
    </submittedName>
</protein>
<reference evidence="4" key="2">
    <citation type="submission" date="2016-10" db="EMBL/GenBank/DDBJ databases">
        <authorList>
            <person name="Varghese N."/>
            <person name="Submissions S."/>
        </authorList>
    </citation>
    <scope>NUCLEOTIDE SEQUENCE [LARGE SCALE GENOMIC DNA]</scope>
    <source>
        <strain evidence="4">CGMCC 1.12397</strain>
    </source>
</reference>
<dbReference type="OrthoDB" id="167814at2157"/>
<dbReference type="PANTHER" id="PTHR35399">
    <property type="entry name" value="SLR8030 PROTEIN"/>
    <property type="match status" value="1"/>
</dbReference>
<feature type="region of interest" description="Disordered" evidence="1">
    <location>
        <begin position="24"/>
        <end position="53"/>
    </location>
</feature>
<dbReference type="InterPro" id="IPR008557">
    <property type="entry name" value="PhoX"/>
</dbReference>
<name>A0A1H1DRA6_9EURY</name>
<evidence type="ECO:0000313" key="5">
    <source>
        <dbReference type="Proteomes" id="UP000255421"/>
    </source>
</evidence>
<evidence type="ECO:0000256" key="1">
    <source>
        <dbReference type="SAM" id="MobiDB-lite"/>
    </source>
</evidence>
<dbReference type="Proteomes" id="UP000199289">
    <property type="component" value="Unassembled WGS sequence"/>
</dbReference>
<dbReference type="PANTHER" id="PTHR35399:SF2">
    <property type="entry name" value="DUF839 DOMAIN-CONTAINING PROTEIN"/>
    <property type="match status" value="1"/>
</dbReference>
<feature type="compositionally biased region" description="Basic and acidic residues" evidence="1">
    <location>
        <begin position="34"/>
        <end position="49"/>
    </location>
</feature>
<organism evidence="3 4">
    <name type="scientific">Halopelagius longus</name>
    <dbReference type="NCBI Taxonomy" id="1236180"/>
    <lineage>
        <taxon>Archaea</taxon>
        <taxon>Methanobacteriati</taxon>
        <taxon>Methanobacteriota</taxon>
        <taxon>Stenosarchaea group</taxon>
        <taxon>Halobacteria</taxon>
        <taxon>Halobacteriales</taxon>
        <taxon>Haloferacaceae</taxon>
    </lineage>
</organism>
<evidence type="ECO:0000313" key="4">
    <source>
        <dbReference type="Proteomes" id="UP000199289"/>
    </source>
</evidence>
<dbReference type="EMBL" id="FNKQ01000003">
    <property type="protein sequence ID" value="SDQ78880.1"/>
    <property type="molecule type" value="Genomic_DNA"/>
</dbReference>
<keyword evidence="5" id="KW-1185">Reference proteome</keyword>
<evidence type="ECO:0000313" key="2">
    <source>
        <dbReference type="EMBL" id="RDI71432.1"/>
    </source>
</evidence>
<dbReference type="AlphaFoldDB" id="A0A1H1DRA6"/>
<reference evidence="2 5" key="3">
    <citation type="submission" date="2018-07" db="EMBL/GenBank/DDBJ databases">
        <title>Genome sequence of extremly halophilic archaeon Halopelagius longus strain BC12-B1.</title>
        <authorList>
            <person name="Zhang X."/>
        </authorList>
    </citation>
    <scope>NUCLEOTIDE SEQUENCE [LARGE SCALE GENOMIC DNA]</scope>
    <source>
        <strain evidence="2 5">BC12-B1</strain>
    </source>
</reference>